<dbReference type="PRINTS" id="PR00837">
    <property type="entry name" value="V5TPXLIKE"/>
</dbReference>
<name>A0A9N9MN33_9CUCU</name>
<evidence type="ECO:0000313" key="8">
    <source>
        <dbReference type="Proteomes" id="UP001152799"/>
    </source>
</evidence>
<comment type="similarity">
    <text evidence="2">Belongs to the CRISP family.</text>
</comment>
<dbReference type="EMBL" id="OU892280">
    <property type="protein sequence ID" value="CAG9768069.1"/>
    <property type="molecule type" value="Genomic_DNA"/>
</dbReference>
<feature type="chain" id="PRO_5040158518" description="SCP domain-containing protein" evidence="5">
    <location>
        <begin position="22"/>
        <end position="286"/>
    </location>
</feature>
<feature type="signal peptide" evidence="5">
    <location>
        <begin position="1"/>
        <end position="21"/>
    </location>
</feature>
<dbReference type="CDD" id="cd05380">
    <property type="entry name" value="CAP_euk"/>
    <property type="match status" value="1"/>
</dbReference>
<dbReference type="InterPro" id="IPR018244">
    <property type="entry name" value="Allrgn_V5/Tpx1_CS"/>
</dbReference>
<dbReference type="InterPro" id="IPR001283">
    <property type="entry name" value="CRISP-related"/>
</dbReference>
<dbReference type="PRINTS" id="PR00838">
    <property type="entry name" value="V5ALLERGEN"/>
</dbReference>
<accession>A0A9N9MN33</accession>
<protein>
    <recommendedName>
        <fullName evidence="6">SCP domain-containing protein</fullName>
    </recommendedName>
</protein>
<evidence type="ECO:0000256" key="3">
    <source>
        <dbReference type="ARBA" id="ARBA00022525"/>
    </source>
</evidence>
<dbReference type="Pfam" id="PF00188">
    <property type="entry name" value="CAP"/>
    <property type="match status" value="1"/>
</dbReference>
<keyword evidence="8" id="KW-1185">Reference proteome</keyword>
<evidence type="ECO:0000256" key="2">
    <source>
        <dbReference type="ARBA" id="ARBA00009923"/>
    </source>
</evidence>
<comment type="subcellular location">
    <subcellularLocation>
        <location evidence="1">Secreted</location>
    </subcellularLocation>
</comment>
<dbReference type="InterPro" id="IPR034763">
    <property type="entry name" value="P14a_insect"/>
</dbReference>
<dbReference type="InterPro" id="IPR035940">
    <property type="entry name" value="CAP_sf"/>
</dbReference>
<proteinExistence type="inferred from homology"/>
<dbReference type="PROSITE" id="PS01009">
    <property type="entry name" value="CRISP_1"/>
    <property type="match status" value="1"/>
</dbReference>
<dbReference type="SMART" id="SM00198">
    <property type="entry name" value="SCP"/>
    <property type="match status" value="1"/>
</dbReference>
<keyword evidence="3" id="KW-0964">Secreted</keyword>
<dbReference type="InterPro" id="IPR014044">
    <property type="entry name" value="CAP_dom"/>
</dbReference>
<feature type="domain" description="SCP" evidence="6">
    <location>
        <begin position="63"/>
        <end position="223"/>
    </location>
</feature>
<dbReference type="AlphaFoldDB" id="A0A9N9MN33"/>
<dbReference type="PANTHER" id="PTHR10334">
    <property type="entry name" value="CYSTEINE-RICH SECRETORY PROTEIN-RELATED"/>
    <property type="match status" value="1"/>
</dbReference>
<evidence type="ECO:0000256" key="4">
    <source>
        <dbReference type="ARBA" id="ARBA00022729"/>
    </source>
</evidence>
<sequence length="286" mass="32115">MNCSVNILFLVILSLGKLTVAEDNTSTKQATDWCERNCPKEDHIGCIHKNCYTLDSPCELAKIDENVILDTHNKLRNTFAKGEEKRQPSAGKAANMMYLNWDIYLEYLAACNLKPCAGMKHDQCHVTEKFSTAGQNLAWSSNKGDCAAQVPTMINNWYGEIVHIPQSEFDQIAEKYHKPEGKIIGHFTQVIWARTSHIGCAMARNKKECTFACNYGPSGNIRWGRIYEEGEPASKCPPGLLANYEFQALCGKKEPKQEPDSTLHSSQVQNHIVFLILPVTILFANM</sequence>
<evidence type="ECO:0000256" key="1">
    <source>
        <dbReference type="ARBA" id="ARBA00004613"/>
    </source>
</evidence>
<dbReference type="Proteomes" id="UP001152799">
    <property type="component" value="Chromosome 4"/>
</dbReference>
<dbReference type="PIRSF" id="PIRSF038921">
    <property type="entry name" value="P14a"/>
    <property type="match status" value="1"/>
</dbReference>
<organism evidence="7 8">
    <name type="scientific">Ceutorhynchus assimilis</name>
    <name type="common">cabbage seed weevil</name>
    <dbReference type="NCBI Taxonomy" id="467358"/>
    <lineage>
        <taxon>Eukaryota</taxon>
        <taxon>Metazoa</taxon>
        <taxon>Ecdysozoa</taxon>
        <taxon>Arthropoda</taxon>
        <taxon>Hexapoda</taxon>
        <taxon>Insecta</taxon>
        <taxon>Pterygota</taxon>
        <taxon>Neoptera</taxon>
        <taxon>Endopterygota</taxon>
        <taxon>Coleoptera</taxon>
        <taxon>Polyphaga</taxon>
        <taxon>Cucujiformia</taxon>
        <taxon>Curculionidae</taxon>
        <taxon>Ceutorhynchinae</taxon>
        <taxon>Ceutorhynchus</taxon>
    </lineage>
</organism>
<dbReference type="Gene3D" id="3.40.33.10">
    <property type="entry name" value="CAP"/>
    <property type="match status" value="1"/>
</dbReference>
<evidence type="ECO:0000256" key="5">
    <source>
        <dbReference type="SAM" id="SignalP"/>
    </source>
</evidence>
<evidence type="ECO:0000313" key="7">
    <source>
        <dbReference type="EMBL" id="CAG9768069.1"/>
    </source>
</evidence>
<dbReference type="InterPro" id="IPR002413">
    <property type="entry name" value="V5_allergen-like"/>
</dbReference>
<dbReference type="OrthoDB" id="414826at2759"/>
<gene>
    <name evidence="7" type="ORF">CEUTPL_LOCUS8617</name>
</gene>
<evidence type="ECO:0000259" key="6">
    <source>
        <dbReference type="SMART" id="SM00198"/>
    </source>
</evidence>
<dbReference type="SUPFAM" id="SSF55797">
    <property type="entry name" value="PR-1-like"/>
    <property type="match status" value="1"/>
</dbReference>
<keyword evidence="4 5" id="KW-0732">Signal</keyword>
<dbReference type="GO" id="GO:0005576">
    <property type="term" value="C:extracellular region"/>
    <property type="evidence" value="ECO:0007669"/>
    <property type="project" value="UniProtKB-SubCell"/>
</dbReference>
<reference evidence="7" key="1">
    <citation type="submission" date="2022-01" db="EMBL/GenBank/DDBJ databases">
        <authorList>
            <person name="King R."/>
        </authorList>
    </citation>
    <scope>NUCLEOTIDE SEQUENCE</scope>
</reference>